<gene>
    <name evidence="8" type="ORF">CANCADRAFT_99255</name>
</gene>
<dbReference type="EMBL" id="KV453842">
    <property type="protein sequence ID" value="ODV89993.1"/>
    <property type="molecule type" value="Genomic_DNA"/>
</dbReference>
<dbReference type="SMART" id="SM01026">
    <property type="entry name" value="Beach"/>
    <property type="match status" value="1"/>
</dbReference>
<evidence type="ECO:0000259" key="6">
    <source>
        <dbReference type="PROSITE" id="PS50197"/>
    </source>
</evidence>
<comment type="function">
    <text evidence="3">May be involved in protein sorting and cell wall formation.</text>
</comment>
<dbReference type="PANTHER" id="PTHR46108">
    <property type="entry name" value="BLUE CHEESE"/>
    <property type="match status" value="1"/>
</dbReference>
<evidence type="ECO:0000256" key="4">
    <source>
        <dbReference type="ARBA" id="ARBA00073334"/>
    </source>
</evidence>
<dbReference type="InterPro" id="IPR015943">
    <property type="entry name" value="WD40/YVTN_repeat-like_dom_sf"/>
</dbReference>
<accession>A0A1E4TE63</accession>
<dbReference type="SUPFAM" id="SSF50978">
    <property type="entry name" value="WD40 repeat-like"/>
    <property type="match status" value="1"/>
</dbReference>
<dbReference type="InterPro" id="IPR056252">
    <property type="entry name" value="Alfy-like_Arm-like"/>
</dbReference>
<dbReference type="InterPro" id="IPR013320">
    <property type="entry name" value="ConA-like_dom_sf"/>
</dbReference>
<evidence type="ECO:0000256" key="1">
    <source>
        <dbReference type="ARBA" id="ARBA00022574"/>
    </source>
</evidence>
<dbReference type="InterPro" id="IPR051944">
    <property type="entry name" value="BEACH_domain_protein"/>
</dbReference>
<name>A0A1E4TE63_9ASCO</name>
<evidence type="ECO:0000313" key="8">
    <source>
        <dbReference type="EMBL" id="ODV89993.1"/>
    </source>
</evidence>
<feature type="compositionally biased region" description="Basic and acidic residues" evidence="5">
    <location>
        <begin position="1494"/>
        <end position="1504"/>
    </location>
</feature>
<protein>
    <recommendedName>
        <fullName evidence="4">Beige protein homolog 1</fullName>
    </recommendedName>
</protein>
<dbReference type="PROSITE" id="PS51783">
    <property type="entry name" value="PH_BEACH"/>
    <property type="match status" value="1"/>
</dbReference>
<dbReference type="InterPro" id="IPR036372">
    <property type="entry name" value="BEACH_dom_sf"/>
</dbReference>
<keyword evidence="9" id="KW-1185">Reference proteome</keyword>
<dbReference type="SUPFAM" id="SSF49899">
    <property type="entry name" value="Concanavalin A-like lectins/glucanases"/>
    <property type="match status" value="1"/>
</dbReference>
<dbReference type="SUPFAM" id="SSF50729">
    <property type="entry name" value="PH domain-like"/>
    <property type="match status" value="1"/>
</dbReference>
<dbReference type="PANTHER" id="PTHR46108:SF4">
    <property type="entry name" value="BLUE CHEESE"/>
    <property type="match status" value="1"/>
</dbReference>
<evidence type="ECO:0000313" key="9">
    <source>
        <dbReference type="Proteomes" id="UP000095023"/>
    </source>
</evidence>
<dbReference type="CDD" id="cd06071">
    <property type="entry name" value="Beach"/>
    <property type="match status" value="1"/>
</dbReference>
<feature type="region of interest" description="Disordered" evidence="5">
    <location>
        <begin position="1494"/>
        <end position="1526"/>
    </location>
</feature>
<reference evidence="9" key="1">
    <citation type="submission" date="2016-02" db="EMBL/GenBank/DDBJ databases">
        <title>Comparative genomics of biotechnologically important yeasts.</title>
        <authorList>
            <consortium name="DOE Joint Genome Institute"/>
            <person name="Riley R."/>
            <person name="Haridas S."/>
            <person name="Wolfe K.H."/>
            <person name="Lopes M.R."/>
            <person name="Hittinger C.T."/>
            <person name="Goker M."/>
            <person name="Salamov A."/>
            <person name="Wisecaver J."/>
            <person name="Long T.M."/>
            <person name="Aerts A.L."/>
            <person name="Barry K."/>
            <person name="Choi C."/>
            <person name="Clum A."/>
            <person name="Coughlan A.Y."/>
            <person name="Deshpande S."/>
            <person name="Douglass A.P."/>
            <person name="Hanson S.J."/>
            <person name="Klenk H.-P."/>
            <person name="Labutti K."/>
            <person name="Lapidus A."/>
            <person name="Lindquist E."/>
            <person name="Lipzen A."/>
            <person name="Meier-Kolthoff J.P."/>
            <person name="Ohm R.A."/>
            <person name="Otillar R.P."/>
            <person name="Pangilinan J."/>
            <person name="Peng Y."/>
            <person name="Rokas A."/>
            <person name="Rosa C.A."/>
            <person name="Scheuner C."/>
            <person name="Sibirny A.A."/>
            <person name="Slot J.C."/>
            <person name="Stielow J.B."/>
            <person name="Sun H."/>
            <person name="Kurtzman C.P."/>
            <person name="Blackwell M."/>
            <person name="Jeffries T.W."/>
            <person name="Grigoriev I.V."/>
        </authorList>
    </citation>
    <scope>NUCLEOTIDE SEQUENCE [LARGE SCALE GENOMIC DNA]</scope>
    <source>
        <strain evidence="9">NRRL Y-17796</strain>
    </source>
</reference>
<dbReference type="Gene3D" id="2.130.10.10">
    <property type="entry name" value="YVTN repeat-like/Quinoprotein amine dehydrogenase"/>
    <property type="match status" value="1"/>
</dbReference>
<evidence type="ECO:0000256" key="5">
    <source>
        <dbReference type="SAM" id="MobiDB-lite"/>
    </source>
</evidence>
<dbReference type="InterPro" id="IPR036322">
    <property type="entry name" value="WD40_repeat_dom_sf"/>
</dbReference>
<evidence type="ECO:0000256" key="2">
    <source>
        <dbReference type="ARBA" id="ARBA00022737"/>
    </source>
</evidence>
<dbReference type="FunFam" id="1.10.1540.10:FF:000001">
    <property type="entry name" value="neurobeachin isoform X1"/>
    <property type="match status" value="1"/>
</dbReference>
<keyword evidence="1" id="KW-0853">WD repeat</keyword>
<dbReference type="SUPFAM" id="SSF81837">
    <property type="entry name" value="BEACH domain"/>
    <property type="match status" value="1"/>
</dbReference>
<organism evidence="8 9">
    <name type="scientific">Tortispora caseinolytica NRRL Y-17796</name>
    <dbReference type="NCBI Taxonomy" id="767744"/>
    <lineage>
        <taxon>Eukaryota</taxon>
        <taxon>Fungi</taxon>
        <taxon>Dikarya</taxon>
        <taxon>Ascomycota</taxon>
        <taxon>Saccharomycotina</taxon>
        <taxon>Trigonopsidomycetes</taxon>
        <taxon>Trigonopsidales</taxon>
        <taxon>Trigonopsidaceae</taxon>
        <taxon>Tortispora</taxon>
    </lineage>
</organism>
<feature type="domain" description="BEACH-type PH" evidence="7">
    <location>
        <begin position="1578"/>
        <end position="1710"/>
    </location>
</feature>
<dbReference type="Pfam" id="PF23295">
    <property type="entry name" value="Arm_4"/>
    <property type="match status" value="1"/>
</dbReference>
<dbReference type="PROSITE" id="PS50197">
    <property type="entry name" value="BEACH"/>
    <property type="match status" value="1"/>
</dbReference>
<proteinExistence type="predicted"/>
<dbReference type="OrthoDB" id="26681at2759"/>
<dbReference type="Proteomes" id="UP000095023">
    <property type="component" value="Unassembled WGS sequence"/>
</dbReference>
<sequence length="2371" mass="268526">MATVKEAIVGLGPGKDFVENLTNLYALQRLLVEGPESLKDEFRDNCGFERVIELICTCHPNSTSIEEACELLKLCLSIIGSSLLFCFENSRYLDSHVGWSVIESTLLSTDLATVALPQLLGILLAFTINQYSVASFYVSCLRHIEPTSSEDTSAMIQDLVFKHISNESVFQPTLIPLLFDLSHSASSSDSILEITLQCLIQLTISSPKNVIQIESTRLVSSALSRFIDGQESNFAPLYRSLILALGQLGLNDFTASIKLVRAAYSSPVCSRLLLDLIKSSSQPKSLYFDTWDKGYSSLTLHSLDTSPFQAKGYSLCYWVNFHSFDNAVDLPLQTIYNAKGTPVISVSLGSQSHCIHFSVCTPDLSSPLASTTFKSYVFDVNIWYHIVIVHKRKRLSSKLSLYVNGILVDSVRCAYPVVNASCLPLSVVYGVGKLDDAELFRSVLRLKWSVASAFVIENALSSELAFVQYQLGPRYGGNFQDVLGLYLTYKASASLNLRNDEAYAGKDDTSNELISVVKNRGSSFFSESSIWSNLNSTVYWYSVLATPDSPDIPGTLYSRYSRFYNLFEVVPKSTSTHWTASGSVFPSMCRPLDETLWSLGGLDLAIIMAEDSTTPEELQLSLSIMFESLRHNWRNSEEMEKSKGFSLLSHVLSKKAQEGLINLDILQTILQFIGYNFYNEKESIIWNPLAYRVLLLKYDLWKYAEPDVLSLYFKQFVTFNDTSNFRHYNIQRLKGMRIIRCLLQFLKTDSLSKSSLLLFIRPFRSFLMTCMNADTMRAVSMFIVYSFRKEELTKDKASATAGIPTISINDNSESLLCPSEIALNLLGVFVDILCDKSATKILKKFAKTISTKWSLYLLTESNSQVVIQGLKLISRLLMTHGRTYYLNFSNKSRGFSVMRHALPQWAFDSVVWSMCLFILFGINIDFPDYMATDVSYVTDQLLARKSLSPVYPEMIPVIFAMFDSGISQLSEAKADEQDYGAKLALLSSFVSLIRKLRRKHSYIKSAFYADEVQRQILSTLYIALFHGMEDFEFASTVIEFYPNVETDFFGYVSHLNHEIPFIEKSPEYPLHDTLRLKRNPALRSDHFCSVIDEYARLWVDIMCDNALSSNDMIGYDLSLYLPEGNTHHIQFLRICLHRLLLLEIPKRIRSFSTASGLKYASNSTALLNRISAYRDDARYDEGYSDFFRYCEILVSLRDSTVNKESHRSKFPKSSSELLDSCLQLSILSFLNDSDYLYKDQMEPCIELVSDLISAIDLKSSKTTFSKCLVLLISERILHSEPELKGLFLKLWKLVCISRKKEFSALFLSTEIPINWDVLSLNALRDDILFTWAEENAKMLYSFALTHFAESTSFFVSELSFKLSEDTKGVINRRENRLVELLEDKKVFDNICKEFFTGLRTWKQSIYMSEHVKYLRNIQDVEDDRKYFSRQLEQTVEHLELQSPVVISPSESPHWGLDLTEGPDKMRKKMRRVKESLVDTLAHAAANLAIKPKEISRRLSSESHNRSRSGSTALDRPASPMPDKTTRNFVDSNEMEVVVDEDISENDIDSDFEIIDDSEIESFESTFEDRNRRIIRNLAYADAVSYVWNVNRVVGLQNSPALLILGKVNIYLIDNYFQRSDGEIIEAKDTPTNEKDSFSLLTYDSKTSWLNPINAESHEVHRWSLDELVSVTKRSCLFLDIALEVCFLHGRSAIVACVSPKERDSIYNLLVPHVNFSLSSELTGVTGDAFNSMIHGSQMASSSWAGSLGSKLSSAFANGGEPAITKEWTAGRVSNFHYLVALNTIAGRTFNDLTQYPVFPWVIADYYSSVLDLNNPLSFRDLSKPMGAQTPERAQMFKERYDAFADLEDSSDPPFHYGTHYSSSMIVSSYLIRLEPFVRSYLILQGGQFDHADRLFYSISKAWESASKDTTSDVRELVPEFFFLPEFLLNLEGFQLGRRQSKEKIDSVELPTWAKDDPFVFITKHREALESQYVTEHLHEWIDLIFGYKQKGTAAVNALNVFHHLSYAGSVNLTDISDPVQKQATASIIHNFGQTPAKIFSKPHPAYQGPTTSHSAIISLNCMRMATTGKLIQSHEDRVNEIFVNKKSGKIAVHRGNIYCMDRTYERFVTYGYSDSSIRILNVDHTKTIGLVEQCHLNGPCLVKVGDSRTILSSGDDLVLIVWKASSPSKSGLVDIRTHGILRGHGSPIKHFDVSIAWNLAISCDESGRVLMWDLVRLKLTRELYSESKEKPYKVQIDARTGNIFAFCDTDIIVWNINGTQLFCKNILRSSETKRITAIASYDSADHEYLNQSVFVTGHKNGELNIISFALSEEENRDEKNSNLWCINNYKTLVCAGRTAISSIHIGYQAQAIYAGTEKGEVYEWTTKEAEK</sequence>
<dbReference type="InterPro" id="IPR023362">
    <property type="entry name" value="PH-BEACH_dom"/>
</dbReference>
<feature type="domain" description="BEACH" evidence="6">
    <location>
        <begin position="1752"/>
        <end position="2046"/>
    </location>
</feature>
<dbReference type="InterPro" id="IPR000409">
    <property type="entry name" value="BEACH_dom"/>
</dbReference>
<evidence type="ECO:0000259" key="7">
    <source>
        <dbReference type="PROSITE" id="PS51783"/>
    </source>
</evidence>
<evidence type="ECO:0000256" key="3">
    <source>
        <dbReference type="ARBA" id="ARBA00054699"/>
    </source>
</evidence>
<dbReference type="Gene3D" id="2.60.120.200">
    <property type="match status" value="1"/>
</dbReference>
<dbReference type="Gene3D" id="1.10.1540.10">
    <property type="entry name" value="BEACH domain"/>
    <property type="match status" value="1"/>
</dbReference>
<dbReference type="Pfam" id="PF02138">
    <property type="entry name" value="Beach"/>
    <property type="match status" value="1"/>
</dbReference>
<keyword evidence="2" id="KW-0677">Repeat</keyword>